<dbReference type="InterPro" id="IPR011990">
    <property type="entry name" value="TPR-like_helical_dom_sf"/>
</dbReference>
<dbReference type="Gene3D" id="1.25.40.10">
    <property type="entry name" value="Tetratricopeptide repeat domain"/>
    <property type="match status" value="2"/>
</dbReference>
<dbReference type="PANTHER" id="PTHR46082:SF6">
    <property type="entry name" value="AAA+ ATPASE DOMAIN-CONTAINING PROTEIN-RELATED"/>
    <property type="match status" value="1"/>
</dbReference>
<proteinExistence type="predicted"/>
<organism evidence="1">
    <name type="scientific">Streptomyces sp. R35</name>
    <dbReference type="NCBI Taxonomy" id="3238630"/>
    <lineage>
        <taxon>Bacteria</taxon>
        <taxon>Bacillati</taxon>
        <taxon>Actinomycetota</taxon>
        <taxon>Actinomycetes</taxon>
        <taxon>Kitasatosporales</taxon>
        <taxon>Streptomycetaceae</taxon>
        <taxon>Streptomyces</taxon>
    </lineage>
</organism>
<dbReference type="PANTHER" id="PTHR46082">
    <property type="entry name" value="ATP/GTP-BINDING PROTEIN-RELATED"/>
    <property type="match status" value="1"/>
</dbReference>
<sequence length="761" mass="83606">MPAEGTLVVGPLPQEPLAFQERLRLMEELDRAMELRGASTACALTGGRGVGKTQLAGAYARSRIEAGWRVVAWIVAEEPGQIIAGLDELAEAAGVKGSIQDAELAAAAARQWLERLPEPSLLVLDNVGDPDEVREWLPRLGRTRTLMTSTTRSVAHLGATVDIGMFSVDEAVAFLREVSMVGEPETGTAAAEELVLELGCMPLALAQAAWVIRMQGLAFTEYLERFRHRPTKEATWRVPGEPYPSGVAEALLSAIAHAETGDHSETVRRATEYISLMSPSGVHRDDLRAAMPDRDADEIAAVVGQLTEACLVTLSLDGGTVVMHRLVQRIVRDRLQDDGRLQARMEEMATILSGLLPDTDGTLMLNDGDHGLTDHILALWAAAEPLGDAARRGLLQLRRTAVWLLVNRAELDRACRLGREVLADHERIFPSSDSSREAKEETLDARESLMRAYMAAEQYASAVPLAEQSVVDHGGLFGPDDRRTLEAVNTLGYVLEVAGRLDEALTVHTRNLADSIRVNGPGHETTLRAQINLASTFRSQGDSPRALVLFEKNVADNERCMGPDHRSTLNARGELARMYERVGRSAEAVVLYESLLADLRRLYPDAHRSFLWWGRYQAQALQSSGRTEEAIDELERLLERSEHGLGSDHPETLSIRIFLARALMTARQYSNAIALFERCVADRERVLGPHNRRTLNARRNLGLTLLAAGRRSHAIGCLESVLADYERAIGAHHPFTEGARADLVRARAARSPLRRLLLPAP</sequence>
<accession>A0AB39RZN1</accession>
<dbReference type="AlphaFoldDB" id="A0AB39RZN1"/>
<dbReference type="SUPFAM" id="SSF48452">
    <property type="entry name" value="TPR-like"/>
    <property type="match status" value="2"/>
</dbReference>
<dbReference type="InterPro" id="IPR053137">
    <property type="entry name" value="NLR-like"/>
</dbReference>
<gene>
    <name evidence="1" type="primary">fxsT</name>
    <name evidence="1" type="ORF">AB5J50_08155</name>
</gene>
<dbReference type="Gene3D" id="3.40.50.300">
    <property type="entry name" value="P-loop containing nucleotide triphosphate hydrolases"/>
    <property type="match status" value="1"/>
</dbReference>
<dbReference type="RefSeq" id="WP_369256304.1">
    <property type="nucleotide sequence ID" value="NZ_CP163440.1"/>
</dbReference>
<dbReference type="InterPro" id="IPR027417">
    <property type="entry name" value="P-loop_NTPase"/>
</dbReference>
<dbReference type="SUPFAM" id="SSF52540">
    <property type="entry name" value="P-loop containing nucleoside triphosphate hydrolases"/>
    <property type="match status" value="1"/>
</dbReference>
<dbReference type="Pfam" id="PF13374">
    <property type="entry name" value="TPR_10"/>
    <property type="match status" value="2"/>
</dbReference>
<dbReference type="NCBIfam" id="NF040586">
    <property type="entry name" value="FxSxx_TPR"/>
    <property type="match status" value="1"/>
</dbReference>
<name>A0AB39RZN1_9ACTN</name>
<dbReference type="EMBL" id="CP163440">
    <property type="protein sequence ID" value="XDQ60752.1"/>
    <property type="molecule type" value="Genomic_DNA"/>
</dbReference>
<dbReference type="Pfam" id="PF13424">
    <property type="entry name" value="TPR_12"/>
    <property type="match status" value="2"/>
</dbReference>
<reference evidence="1" key="1">
    <citation type="submission" date="2024-07" db="EMBL/GenBank/DDBJ databases">
        <authorList>
            <person name="Yu S.T."/>
        </authorList>
    </citation>
    <scope>NUCLEOTIDE SEQUENCE</scope>
    <source>
        <strain evidence="1">R35</strain>
    </source>
</reference>
<evidence type="ECO:0000313" key="1">
    <source>
        <dbReference type="EMBL" id="XDQ60752.1"/>
    </source>
</evidence>
<protein>
    <submittedName>
        <fullName evidence="1">FxSxx-COOH system tetratricopeptide repeat protein</fullName>
    </submittedName>
</protein>